<evidence type="ECO:0000256" key="2">
    <source>
        <dbReference type="RuleBase" id="RU363072"/>
    </source>
</evidence>
<comment type="similarity">
    <text evidence="1 2">Belongs to the OprB family.</text>
</comment>
<evidence type="ECO:0000313" key="4">
    <source>
        <dbReference type="Proteomes" id="UP000650524"/>
    </source>
</evidence>
<name>A0A8J6T2T1_9DELT</name>
<dbReference type="Pfam" id="PF04966">
    <property type="entry name" value="OprB"/>
    <property type="match status" value="1"/>
</dbReference>
<evidence type="ECO:0000256" key="1">
    <source>
        <dbReference type="ARBA" id="ARBA00008769"/>
    </source>
</evidence>
<comment type="caution">
    <text evidence="3">The sequence shown here is derived from an EMBL/GenBank/DDBJ whole genome shotgun (WGS) entry which is preliminary data.</text>
</comment>
<dbReference type="EMBL" id="JACNJD010000188">
    <property type="protein sequence ID" value="MBC8177125.1"/>
    <property type="molecule type" value="Genomic_DNA"/>
</dbReference>
<reference evidence="3 4" key="1">
    <citation type="submission" date="2020-08" db="EMBL/GenBank/DDBJ databases">
        <title>Bridging the membrane lipid divide: bacteria of the FCB group superphylum have the potential to synthesize archaeal ether lipids.</title>
        <authorList>
            <person name="Villanueva L."/>
            <person name="Von Meijenfeldt F.A.B."/>
            <person name="Westbye A.B."/>
            <person name="Yadav S."/>
            <person name="Hopmans E.C."/>
            <person name="Dutilh B.E."/>
            <person name="Sinninghe Damste J.S."/>
        </authorList>
    </citation>
    <scope>NUCLEOTIDE SEQUENCE [LARGE SCALE GENOMIC DNA]</scope>
    <source>
        <strain evidence="3">NIOZ-UU27</strain>
    </source>
</reference>
<dbReference type="InterPro" id="IPR038673">
    <property type="entry name" value="OprB_sf"/>
</dbReference>
<dbReference type="Gene3D" id="2.40.160.180">
    <property type="entry name" value="Carbohydrate-selective porin OprB"/>
    <property type="match status" value="1"/>
</dbReference>
<dbReference type="GO" id="GO:0008643">
    <property type="term" value="P:carbohydrate transport"/>
    <property type="evidence" value="ECO:0007669"/>
    <property type="project" value="InterPro"/>
</dbReference>
<protein>
    <submittedName>
        <fullName evidence="3">Carbohydrate porin</fullName>
    </submittedName>
</protein>
<dbReference type="GO" id="GO:0015288">
    <property type="term" value="F:porin activity"/>
    <property type="evidence" value="ECO:0007669"/>
    <property type="project" value="InterPro"/>
</dbReference>
<accession>A0A8J6T2T1</accession>
<dbReference type="Proteomes" id="UP000650524">
    <property type="component" value="Unassembled WGS sequence"/>
</dbReference>
<organism evidence="3 4">
    <name type="scientific">Candidatus Desulfacyla euxinica</name>
    <dbReference type="NCBI Taxonomy" id="2841693"/>
    <lineage>
        <taxon>Bacteria</taxon>
        <taxon>Deltaproteobacteria</taxon>
        <taxon>Candidatus Desulfacyla</taxon>
    </lineage>
</organism>
<sequence length="378" mass="41132">MRGANPLLRKINSLITAMILILYFAPAGLGYDVTDRFSIGGIIAGAYQYQSVDTSSGSDNRGKGALPLQPEFSFRPTEKDELFAKFGFAAGNALNDGTSPFVLAPWAADLETDVKDIHGRGRDYLLTAWYKHTFKISSDNTVGLTGGIIDGTDYLDENAFANDEYTQFMNEALVNGPNGFAPSYDLGGAVEWELGKWCVKGVVMNIGENDDGNNFTFLGVQLGYTLDTAIGEGNYRVIYEGSPNKAFSDPTGTTLETRHAVLLSFDQQFGNIIGGWIRFGTQTNDAATKYKSIYSGGINLSGALWGRVQDNIGIGYGYLHGANTGINYTQVAEGYVRFALNGILSITLDVQYMQDNYHPWAGDDIDGWITGTRVTAEF</sequence>
<evidence type="ECO:0000313" key="3">
    <source>
        <dbReference type="EMBL" id="MBC8177125.1"/>
    </source>
</evidence>
<gene>
    <name evidence="3" type="ORF">H8E19_06925</name>
</gene>
<proteinExistence type="inferred from homology"/>
<dbReference type="GO" id="GO:0016020">
    <property type="term" value="C:membrane"/>
    <property type="evidence" value="ECO:0007669"/>
    <property type="project" value="InterPro"/>
</dbReference>
<dbReference type="InterPro" id="IPR007049">
    <property type="entry name" value="Carb-sel_porin_OprB"/>
</dbReference>
<dbReference type="AlphaFoldDB" id="A0A8J6T2T1"/>